<dbReference type="InterPro" id="IPR038385">
    <property type="entry name" value="Sua5/YwlC_C"/>
</dbReference>
<protein>
    <recommendedName>
        <fullName evidence="4">Threonylcarbamoyl-AMP synthase</fullName>
        <ecNumber evidence="3">2.7.7.87</ecNumber>
    </recommendedName>
    <alternativeName>
        <fullName evidence="11">L-threonylcarbamoyladenylate synthase</fullName>
    </alternativeName>
</protein>
<keyword evidence="8" id="KW-0548">Nucleotidyltransferase</keyword>
<reference evidence="14" key="1">
    <citation type="submission" date="2020-05" db="EMBL/GenBank/DDBJ databases">
        <authorList>
            <person name="Chiriac C."/>
            <person name="Salcher M."/>
            <person name="Ghai R."/>
            <person name="Kavagutti S V."/>
        </authorList>
    </citation>
    <scope>NUCLEOTIDE SEQUENCE</scope>
</reference>
<evidence type="ECO:0000256" key="6">
    <source>
        <dbReference type="ARBA" id="ARBA00022679"/>
    </source>
</evidence>
<evidence type="ECO:0000256" key="12">
    <source>
        <dbReference type="ARBA" id="ARBA00048366"/>
    </source>
</evidence>
<dbReference type="GO" id="GO:0008033">
    <property type="term" value="P:tRNA processing"/>
    <property type="evidence" value="ECO:0007669"/>
    <property type="project" value="UniProtKB-KW"/>
</dbReference>
<dbReference type="EMBL" id="CAEZTO010000025">
    <property type="protein sequence ID" value="CAB4576478.1"/>
    <property type="molecule type" value="Genomic_DNA"/>
</dbReference>
<evidence type="ECO:0000256" key="2">
    <source>
        <dbReference type="ARBA" id="ARBA00007663"/>
    </source>
</evidence>
<dbReference type="SUPFAM" id="SSF55821">
    <property type="entry name" value="YrdC/RibB"/>
    <property type="match status" value="1"/>
</dbReference>
<evidence type="ECO:0000259" key="13">
    <source>
        <dbReference type="PROSITE" id="PS51163"/>
    </source>
</evidence>
<dbReference type="PANTHER" id="PTHR17490">
    <property type="entry name" value="SUA5"/>
    <property type="match status" value="1"/>
</dbReference>
<name>A0A6J6EUK4_9ZZZZ</name>
<dbReference type="Pfam" id="PF03481">
    <property type="entry name" value="Sua5_C"/>
    <property type="match status" value="1"/>
</dbReference>
<dbReference type="GO" id="GO:0003725">
    <property type="term" value="F:double-stranded RNA binding"/>
    <property type="evidence" value="ECO:0007669"/>
    <property type="project" value="InterPro"/>
</dbReference>
<dbReference type="FunFam" id="3.90.870.10:FF:000009">
    <property type="entry name" value="Threonylcarbamoyl-AMP synthase, putative"/>
    <property type="match status" value="1"/>
</dbReference>
<evidence type="ECO:0000256" key="9">
    <source>
        <dbReference type="ARBA" id="ARBA00022741"/>
    </source>
</evidence>
<keyword evidence="7" id="KW-0819">tRNA processing</keyword>
<dbReference type="InterPro" id="IPR017945">
    <property type="entry name" value="DHBP_synth_RibB-like_a/b_dom"/>
</dbReference>
<dbReference type="AlphaFoldDB" id="A0A6J6EUK4"/>
<organism evidence="14">
    <name type="scientific">freshwater metagenome</name>
    <dbReference type="NCBI Taxonomy" id="449393"/>
    <lineage>
        <taxon>unclassified sequences</taxon>
        <taxon>metagenomes</taxon>
        <taxon>ecological metagenomes</taxon>
    </lineage>
</organism>
<dbReference type="GO" id="GO:0000049">
    <property type="term" value="F:tRNA binding"/>
    <property type="evidence" value="ECO:0007669"/>
    <property type="project" value="TreeGrafter"/>
</dbReference>
<dbReference type="InterPro" id="IPR006070">
    <property type="entry name" value="Sua5-like_dom"/>
</dbReference>
<keyword evidence="6" id="KW-0808">Transferase</keyword>
<dbReference type="InterPro" id="IPR005145">
    <property type="entry name" value="Sua5_C"/>
</dbReference>
<keyword evidence="9" id="KW-0547">Nucleotide-binding</keyword>
<gene>
    <name evidence="14" type="ORF">UFOPK1693_01049</name>
</gene>
<proteinExistence type="inferred from homology"/>
<dbReference type="NCBIfam" id="TIGR00057">
    <property type="entry name" value="L-threonylcarbamoyladenylate synthase"/>
    <property type="match status" value="1"/>
</dbReference>
<evidence type="ECO:0000313" key="14">
    <source>
        <dbReference type="EMBL" id="CAB4576478.1"/>
    </source>
</evidence>
<evidence type="ECO:0000256" key="10">
    <source>
        <dbReference type="ARBA" id="ARBA00022840"/>
    </source>
</evidence>
<dbReference type="Gene3D" id="3.40.50.11030">
    <property type="entry name" value="Threonylcarbamoyl-AMP synthase, C-terminal domain"/>
    <property type="match status" value="1"/>
</dbReference>
<dbReference type="EC" id="2.7.7.87" evidence="3"/>
<keyword evidence="10" id="KW-0067">ATP-binding</keyword>
<dbReference type="PIRSF" id="PIRSF004930">
    <property type="entry name" value="Tln_factor_SUA5"/>
    <property type="match status" value="1"/>
</dbReference>
<keyword evidence="5" id="KW-0963">Cytoplasm</keyword>
<dbReference type="GO" id="GO:0005524">
    <property type="term" value="F:ATP binding"/>
    <property type="evidence" value="ECO:0007669"/>
    <property type="project" value="UniProtKB-KW"/>
</dbReference>
<dbReference type="InterPro" id="IPR010923">
    <property type="entry name" value="T(6)A37_SUA5"/>
</dbReference>
<dbReference type="PROSITE" id="PS51163">
    <property type="entry name" value="YRDC"/>
    <property type="match status" value="1"/>
</dbReference>
<comment type="catalytic activity">
    <reaction evidence="12">
        <text>L-threonine + hydrogencarbonate + ATP = L-threonylcarbamoyladenylate + diphosphate + H2O</text>
        <dbReference type="Rhea" id="RHEA:36407"/>
        <dbReference type="ChEBI" id="CHEBI:15377"/>
        <dbReference type="ChEBI" id="CHEBI:17544"/>
        <dbReference type="ChEBI" id="CHEBI:30616"/>
        <dbReference type="ChEBI" id="CHEBI:33019"/>
        <dbReference type="ChEBI" id="CHEBI:57926"/>
        <dbReference type="ChEBI" id="CHEBI:73682"/>
        <dbReference type="EC" id="2.7.7.87"/>
    </reaction>
</comment>
<dbReference type="GO" id="GO:0061710">
    <property type="term" value="F:L-threonylcarbamoyladenylate synthase"/>
    <property type="evidence" value="ECO:0007669"/>
    <property type="project" value="UniProtKB-EC"/>
</dbReference>
<dbReference type="Pfam" id="PF01300">
    <property type="entry name" value="Sua5_yciO_yrdC"/>
    <property type="match status" value="1"/>
</dbReference>
<dbReference type="PANTHER" id="PTHR17490:SF16">
    <property type="entry name" value="THREONYLCARBAMOYL-AMP SYNTHASE"/>
    <property type="match status" value="1"/>
</dbReference>
<dbReference type="Gene3D" id="3.90.870.10">
    <property type="entry name" value="DHBP synthase"/>
    <property type="match status" value="1"/>
</dbReference>
<feature type="domain" description="YrdC-like" evidence="13">
    <location>
        <begin position="1"/>
        <end position="194"/>
    </location>
</feature>
<accession>A0A6J6EUK4</accession>
<evidence type="ECO:0000256" key="7">
    <source>
        <dbReference type="ARBA" id="ARBA00022694"/>
    </source>
</evidence>
<evidence type="ECO:0000256" key="11">
    <source>
        <dbReference type="ARBA" id="ARBA00029774"/>
    </source>
</evidence>
<evidence type="ECO:0000256" key="8">
    <source>
        <dbReference type="ARBA" id="ARBA00022695"/>
    </source>
</evidence>
<sequence length="310" mass="32518">MNSLDDAATALKRGQLVAFPTETVYGLGADASNEASVARIYEVKQRPANHPLIIHISSSELIDHWAENIPAYARSLANAFWPGPMTLILQRSAAAKDFVTGGQETVGLRVPNHPVALELLKKFEAIGGRGVAAPSANLFGKVSPTNAVAVSSELSDRLQPGDLVLEGGASMVGIESTIIDCTKAAPSILRPGAITEQMISEVTGLSLIQKDSGIRVSGALESHYAPKAKVFLNSAAQPGDGFIALAAIETPAGALRLCSPEDEIEYAQQLYAALRLADEKGLTRVVAIAPEGDGIAIAIRDRLSKASFGN</sequence>
<dbReference type="GO" id="GO:0005737">
    <property type="term" value="C:cytoplasm"/>
    <property type="evidence" value="ECO:0007669"/>
    <property type="project" value="UniProtKB-SubCell"/>
</dbReference>
<evidence type="ECO:0000256" key="1">
    <source>
        <dbReference type="ARBA" id="ARBA00004496"/>
    </source>
</evidence>
<dbReference type="InterPro" id="IPR050156">
    <property type="entry name" value="TC-AMP_synthase_SUA5"/>
</dbReference>
<evidence type="ECO:0000256" key="3">
    <source>
        <dbReference type="ARBA" id="ARBA00012584"/>
    </source>
</evidence>
<dbReference type="GO" id="GO:0006450">
    <property type="term" value="P:regulation of translational fidelity"/>
    <property type="evidence" value="ECO:0007669"/>
    <property type="project" value="TreeGrafter"/>
</dbReference>
<evidence type="ECO:0000256" key="4">
    <source>
        <dbReference type="ARBA" id="ARBA00015492"/>
    </source>
</evidence>
<comment type="similarity">
    <text evidence="2">Belongs to the SUA5 family.</text>
</comment>
<evidence type="ECO:0000256" key="5">
    <source>
        <dbReference type="ARBA" id="ARBA00022490"/>
    </source>
</evidence>
<comment type="subcellular location">
    <subcellularLocation>
        <location evidence="1">Cytoplasm</location>
    </subcellularLocation>
</comment>